<dbReference type="KEGG" id="dph:EHF33_13735"/>
<dbReference type="OrthoDB" id="71957at2"/>
<feature type="region of interest" description="Disordered" evidence="1">
    <location>
        <begin position="1"/>
        <end position="35"/>
    </location>
</feature>
<evidence type="ECO:0000313" key="2">
    <source>
        <dbReference type="EMBL" id="AZI43985.1"/>
    </source>
</evidence>
<dbReference type="AlphaFoldDB" id="A0A3G8YGA5"/>
<evidence type="ECO:0000256" key="1">
    <source>
        <dbReference type="SAM" id="MobiDB-lite"/>
    </source>
</evidence>
<reference evidence="2 3" key="1">
    <citation type="submission" date="2018-11" db="EMBL/GenBank/DDBJ databases">
        <title>Deinococcus shelandsis sp. nov., isolated from South Shetland Islands soil of Antarctica.</title>
        <authorList>
            <person name="Tian J."/>
        </authorList>
    </citation>
    <scope>NUCLEOTIDE SEQUENCE [LARGE SCALE GENOMIC DNA]</scope>
    <source>
        <strain evidence="2 3">S14-83T</strain>
    </source>
</reference>
<proteinExistence type="predicted"/>
<keyword evidence="3" id="KW-1185">Reference proteome</keyword>
<organism evidence="2 3">
    <name type="scientific">Deinococcus psychrotolerans</name>
    <dbReference type="NCBI Taxonomy" id="2489213"/>
    <lineage>
        <taxon>Bacteria</taxon>
        <taxon>Thermotogati</taxon>
        <taxon>Deinococcota</taxon>
        <taxon>Deinococci</taxon>
        <taxon>Deinococcales</taxon>
        <taxon>Deinococcaceae</taxon>
        <taxon>Deinococcus</taxon>
    </lineage>
</organism>
<accession>A0A3G8YGA5</accession>
<gene>
    <name evidence="2" type="ORF">EHF33_13735</name>
</gene>
<sequence>MSDLASALKGLQRTRQEELPEPKPTASRGVQGRDEIKSLAGRVPVALHRELSRALLDVADELNVRRVNIDEALEAAMRAVIRDPAARSAWIQQLRAVREERH</sequence>
<name>A0A3G8YGA5_9DEIO</name>
<evidence type="ECO:0000313" key="3">
    <source>
        <dbReference type="Proteomes" id="UP000276417"/>
    </source>
</evidence>
<dbReference type="Proteomes" id="UP000276417">
    <property type="component" value="Chromosome 2"/>
</dbReference>
<protein>
    <submittedName>
        <fullName evidence="2">Uncharacterized protein</fullName>
    </submittedName>
</protein>
<dbReference type="EMBL" id="CP034184">
    <property type="protein sequence ID" value="AZI43985.1"/>
    <property type="molecule type" value="Genomic_DNA"/>
</dbReference>
<dbReference type="RefSeq" id="WP_124873216.1">
    <property type="nucleotide sequence ID" value="NZ_CP034184.1"/>
</dbReference>